<keyword evidence="2" id="KW-1185">Reference proteome</keyword>
<evidence type="ECO:0000313" key="1">
    <source>
        <dbReference type="EMBL" id="TFK72991.1"/>
    </source>
</evidence>
<proteinExistence type="predicted"/>
<organism evidence="1 2">
    <name type="scientific">Pluteus cervinus</name>
    <dbReference type="NCBI Taxonomy" id="181527"/>
    <lineage>
        <taxon>Eukaryota</taxon>
        <taxon>Fungi</taxon>
        <taxon>Dikarya</taxon>
        <taxon>Basidiomycota</taxon>
        <taxon>Agaricomycotina</taxon>
        <taxon>Agaricomycetes</taxon>
        <taxon>Agaricomycetidae</taxon>
        <taxon>Agaricales</taxon>
        <taxon>Pluteineae</taxon>
        <taxon>Pluteaceae</taxon>
        <taxon>Pluteus</taxon>
    </lineage>
</organism>
<dbReference type="Proteomes" id="UP000308600">
    <property type="component" value="Unassembled WGS sequence"/>
</dbReference>
<sequence length="184" mass="20472">MDELVPLQIPEQRQLAIDPNALFPAADGFNYPTLRLLNKQARISISQSLALNHGVQYQALSVANTCGWFAAIRTSDIILSPLEDLRTRISAAKAEDKSLFVPKRTLTIVLGKPCIIAFGARDSMLFVGLEEGHVLTYDTATLFSESKYRQTLEQSKTWLTFAPSYLQTTRFAYSTLSWSPRGVG</sequence>
<reference evidence="1 2" key="1">
    <citation type="journal article" date="2019" name="Nat. Ecol. Evol.">
        <title>Megaphylogeny resolves global patterns of mushroom evolution.</title>
        <authorList>
            <person name="Varga T."/>
            <person name="Krizsan K."/>
            <person name="Foldi C."/>
            <person name="Dima B."/>
            <person name="Sanchez-Garcia M."/>
            <person name="Sanchez-Ramirez S."/>
            <person name="Szollosi G.J."/>
            <person name="Szarkandi J.G."/>
            <person name="Papp V."/>
            <person name="Albert L."/>
            <person name="Andreopoulos W."/>
            <person name="Angelini C."/>
            <person name="Antonin V."/>
            <person name="Barry K.W."/>
            <person name="Bougher N.L."/>
            <person name="Buchanan P."/>
            <person name="Buyck B."/>
            <person name="Bense V."/>
            <person name="Catcheside P."/>
            <person name="Chovatia M."/>
            <person name="Cooper J."/>
            <person name="Damon W."/>
            <person name="Desjardin D."/>
            <person name="Finy P."/>
            <person name="Geml J."/>
            <person name="Haridas S."/>
            <person name="Hughes K."/>
            <person name="Justo A."/>
            <person name="Karasinski D."/>
            <person name="Kautmanova I."/>
            <person name="Kiss B."/>
            <person name="Kocsube S."/>
            <person name="Kotiranta H."/>
            <person name="LaButti K.M."/>
            <person name="Lechner B.E."/>
            <person name="Liimatainen K."/>
            <person name="Lipzen A."/>
            <person name="Lukacs Z."/>
            <person name="Mihaltcheva S."/>
            <person name="Morgado L.N."/>
            <person name="Niskanen T."/>
            <person name="Noordeloos M.E."/>
            <person name="Ohm R.A."/>
            <person name="Ortiz-Santana B."/>
            <person name="Ovrebo C."/>
            <person name="Racz N."/>
            <person name="Riley R."/>
            <person name="Savchenko A."/>
            <person name="Shiryaev A."/>
            <person name="Soop K."/>
            <person name="Spirin V."/>
            <person name="Szebenyi C."/>
            <person name="Tomsovsky M."/>
            <person name="Tulloss R.E."/>
            <person name="Uehling J."/>
            <person name="Grigoriev I.V."/>
            <person name="Vagvolgyi C."/>
            <person name="Papp T."/>
            <person name="Martin F.M."/>
            <person name="Miettinen O."/>
            <person name="Hibbett D.S."/>
            <person name="Nagy L.G."/>
        </authorList>
    </citation>
    <scope>NUCLEOTIDE SEQUENCE [LARGE SCALE GENOMIC DNA]</scope>
    <source>
        <strain evidence="1 2">NL-1719</strain>
    </source>
</reference>
<evidence type="ECO:0000313" key="2">
    <source>
        <dbReference type="Proteomes" id="UP000308600"/>
    </source>
</evidence>
<gene>
    <name evidence="1" type="ORF">BDN72DRAFT_273427</name>
</gene>
<accession>A0ACD3B5R9</accession>
<name>A0ACD3B5R9_9AGAR</name>
<dbReference type="EMBL" id="ML208280">
    <property type="protein sequence ID" value="TFK72991.1"/>
    <property type="molecule type" value="Genomic_DNA"/>
</dbReference>
<protein>
    <submittedName>
        <fullName evidence="1">Uncharacterized protein</fullName>
    </submittedName>
</protein>